<dbReference type="InterPro" id="IPR006558">
    <property type="entry name" value="LamG-like"/>
</dbReference>
<keyword evidence="1" id="KW-0732">Signal</keyword>
<dbReference type="SUPFAM" id="SSF49899">
    <property type="entry name" value="Concanavalin A-like lectins/glucanases"/>
    <property type="match status" value="1"/>
</dbReference>
<comment type="caution">
    <text evidence="4">The sequence shown here is derived from an EMBL/GenBank/DDBJ whole genome shotgun (WGS) entry which is preliminary data.</text>
</comment>
<dbReference type="Pfam" id="PF07583">
    <property type="entry name" value="PSCyt2"/>
    <property type="match status" value="1"/>
</dbReference>
<gene>
    <name evidence="4" type="ORF">CfE428DRAFT_2692</name>
</gene>
<name>B4D1A4_9BACT</name>
<feature type="domain" description="LamG-like jellyroll fold" evidence="3">
    <location>
        <begin position="352"/>
        <end position="489"/>
    </location>
</feature>
<organism evidence="4 5">
    <name type="scientific">Chthoniobacter flavus Ellin428</name>
    <dbReference type="NCBI Taxonomy" id="497964"/>
    <lineage>
        <taxon>Bacteria</taxon>
        <taxon>Pseudomonadati</taxon>
        <taxon>Verrucomicrobiota</taxon>
        <taxon>Spartobacteria</taxon>
        <taxon>Chthoniobacterales</taxon>
        <taxon>Chthoniobacteraceae</taxon>
        <taxon>Chthoniobacter</taxon>
    </lineage>
</organism>
<reference evidence="4 5" key="1">
    <citation type="journal article" date="2011" name="J. Bacteriol.">
        <title>Genome sequence of Chthoniobacter flavus Ellin428, an aerobic heterotrophic soil bacterium.</title>
        <authorList>
            <person name="Kant R."/>
            <person name="van Passel M.W."/>
            <person name="Palva A."/>
            <person name="Lucas S."/>
            <person name="Lapidus A."/>
            <person name="Glavina Del Rio T."/>
            <person name="Dalin E."/>
            <person name="Tice H."/>
            <person name="Bruce D."/>
            <person name="Goodwin L."/>
            <person name="Pitluck S."/>
            <person name="Larimer F.W."/>
            <person name="Land M.L."/>
            <person name="Hauser L."/>
            <person name="Sangwan P."/>
            <person name="de Vos W.M."/>
            <person name="Janssen P.H."/>
            <person name="Smidt H."/>
        </authorList>
    </citation>
    <scope>NUCLEOTIDE SEQUENCE [LARGE SCALE GENOMIC DNA]</scope>
    <source>
        <strain evidence="4 5">Ellin428</strain>
    </source>
</reference>
<dbReference type="PANTHER" id="PTHR35889:SF3">
    <property type="entry name" value="F-BOX DOMAIN-CONTAINING PROTEIN"/>
    <property type="match status" value="1"/>
</dbReference>
<dbReference type="PANTHER" id="PTHR35889">
    <property type="entry name" value="CYCLOINULO-OLIGOSACCHARIDE FRUCTANOTRANSFERASE-RELATED"/>
    <property type="match status" value="1"/>
</dbReference>
<evidence type="ECO:0000313" key="5">
    <source>
        <dbReference type="Proteomes" id="UP000005824"/>
    </source>
</evidence>
<keyword evidence="2" id="KW-1015">Disulfide bond</keyword>
<dbReference type="Pfam" id="PF13385">
    <property type="entry name" value="Laminin_G_3"/>
    <property type="match status" value="1"/>
</dbReference>
<dbReference type="STRING" id="497964.CfE428DRAFT_2692"/>
<keyword evidence="5" id="KW-1185">Reference proteome</keyword>
<evidence type="ECO:0000259" key="3">
    <source>
        <dbReference type="SMART" id="SM00560"/>
    </source>
</evidence>
<protein>
    <recommendedName>
        <fullName evidence="3">LamG-like jellyroll fold domain-containing protein</fullName>
    </recommendedName>
</protein>
<evidence type="ECO:0000256" key="2">
    <source>
        <dbReference type="ARBA" id="ARBA00023157"/>
    </source>
</evidence>
<dbReference type="InterPro" id="IPR013320">
    <property type="entry name" value="ConA-like_dom_sf"/>
</dbReference>
<dbReference type="AlphaFoldDB" id="B4D1A4"/>
<dbReference type="Pfam" id="PF07587">
    <property type="entry name" value="PSD1"/>
    <property type="match status" value="1"/>
</dbReference>
<dbReference type="InParanoid" id="B4D1A4"/>
<evidence type="ECO:0000256" key="1">
    <source>
        <dbReference type="ARBA" id="ARBA00022729"/>
    </source>
</evidence>
<evidence type="ECO:0000313" key="4">
    <source>
        <dbReference type="EMBL" id="EDY19516.1"/>
    </source>
</evidence>
<sequence length="914" mass="101887">MLPEVKTANWVRNPIDSFTLAKLEANGLTPAAEADRRTLARRLSLDLIGLPPAPEVVDHFVADTSLDAYEKLVDALMASPRYGEHRARYWLDVARYADTHGLHIDNYYEIWPYRDWVINAFNQNMHFDEFTIEQLAGDLLPNPTQSQLIATGFHRCNITTAEGGTIPEENLANYARDRVETTSWVWLGLTANCAVCHDHKFDPITTKDFYSMSAFFRNTTQEHTDKNIRDTAPVMVLPEGKDLERWKSIPGEITAANAAIAERRKQIVPDFEKWFQATTPAEVSTRIGATLVSLPLNEGSGKEVHGSIAGAEQTLSREQDYQWKPGKAGQGLVVDKGSTLDLGDVADFERTQAFSVSAWVHVTGNGSLISRMDVAKGYRGWDINIKDKEILVYLVNKWPENSILVTTQGAPLRPNDWRHITVTYDGAGKAGGVRISVNGVESKMRVANNTLTDTIRAVTPLRVGQRSTGEFFSGEVQDLQIFTRKLAPIEIQGLMRMPEALLGAAKAVAQRSPRDKTQLSEVYFAGDASAVANSHKLVQLDNEQKGIQARSVVTGIQQERMDTQPMAHILYRGQYDQPRDEVGAAVFSALHPLPKGAPHNRLGLAEWLMDANNPLTARVTINRMWQEVFGAGLVKSAEDFGIMSEPPSHPALLDWLAVEFRESGWDMKHMMRLIVTSATYRQSAALTRDKLERDPQNRLLSRGPRFRMDAEMVRDYALAATGELSPKIGGASVKPYQPEGVWEAVAMPGSNTREYKPDTGESLYRRSIYTFWKRSAPPPAMEAFNAPTRETSCLRRERTDTPIQALVTLNGEQFVEAARVLATHALKAAINEGDSPFDYIARHLLGRSLRPQEIAIVKKSQHDLLERYTAHPDEAKALLAVGDTKLDASLPEPQLAAWTMTCNQLMNLDEVLNK</sequence>
<dbReference type="Proteomes" id="UP000005824">
    <property type="component" value="Unassembled WGS sequence"/>
</dbReference>
<dbReference type="InterPro" id="IPR022655">
    <property type="entry name" value="DUF1553"/>
</dbReference>
<dbReference type="InterPro" id="IPR011444">
    <property type="entry name" value="DUF1549"/>
</dbReference>
<dbReference type="eggNOG" id="COG2010">
    <property type="taxonomic scope" value="Bacteria"/>
</dbReference>
<dbReference type="EMBL" id="ABVL01000007">
    <property type="protein sequence ID" value="EDY19516.1"/>
    <property type="molecule type" value="Genomic_DNA"/>
</dbReference>
<proteinExistence type="predicted"/>
<dbReference type="SMART" id="SM00560">
    <property type="entry name" value="LamGL"/>
    <property type="match status" value="1"/>
</dbReference>
<accession>B4D1A4</accession>
<dbReference type="Gene3D" id="2.60.120.200">
    <property type="match status" value="1"/>
</dbReference>